<dbReference type="EMBL" id="NIHS01000011">
    <property type="protein sequence ID" value="PLT72745.1"/>
    <property type="molecule type" value="Genomic_DNA"/>
</dbReference>
<evidence type="ECO:0000313" key="2">
    <source>
        <dbReference type="EMBL" id="PLT72745.1"/>
    </source>
</evidence>
<evidence type="ECO:0000313" key="3">
    <source>
        <dbReference type="Proteomes" id="UP000234891"/>
    </source>
</evidence>
<comment type="caution">
    <text evidence="2">The sequence shown here is derived from an EMBL/GenBank/DDBJ whole genome shotgun (WGS) entry which is preliminary data.</text>
</comment>
<dbReference type="Proteomes" id="UP000234891">
    <property type="component" value="Unassembled WGS sequence"/>
</dbReference>
<dbReference type="Pfam" id="PF13556">
    <property type="entry name" value="HTH_30"/>
    <property type="match status" value="1"/>
</dbReference>
<name>A0A2N5PCF6_MEDGN</name>
<reference evidence="2 3" key="1">
    <citation type="journal article" date="2017" name="Genome Med.">
        <title>A novel Ruminococcus gnavus clade enriched in inflammatory bowel disease patients.</title>
        <authorList>
            <person name="Hall A.B."/>
            <person name="Yassour M."/>
            <person name="Sauk J."/>
            <person name="Garner A."/>
            <person name="Jiang X."/>
            <person name="Arthur T."/>
            <person name="Lagoudas G.K."/>
            <person name="Vatanen T."/>
            <person name="Fornelos N."/>
            <person name="Wilson R."/>
            <person name="Bertha M."/>
            <person name="Cohen M."/>
            <person name="Garber J."/>
            <person name="Khalili H."/>
            <person name="Gevers D."/>
            <person name="Ananthakrishnan A.N."/>
            <person name="Kugathasan S."/>
            <person name="Lander E.S."/>
            <person name="Blainey P."/>
            <person name="Vlamakis H."/>
            <person name="Xavier R.J."/>
            <person name="Huttenhower C."/>
        </authorList>
    </citation>
    <scope>NUCLEOTIDE SEQUENCE [LARGE SCALE GENOMIC DNA]</scope>
    <source>
        <strain evidence="2 3">RJX1124</strain>
    </source>
</reference>
<dbReference type="PANTHER" id="PTHR33744">
    <property type="entry name" value="CARBOHYDRATE DIACID REGULATOR"/>
    <property type="match status" value="1"/>
</dbReference>
<sequence>MYLKEIEKEFSDDLILKQSFQDIIPVENGLVILLPFSIISKQYIYICDYPHFSQRLAHNAIPDDCIFFIVNCDNSCRSLQLPPTSTCLFFRVSMENFYMRFNQIAINNEKNLKDDQLIKMCAAWNLLLKGQDIDFTKSFYPFKTYISCILIEPENLRTGLSAYSHLLEIFSDFFHDPNIFIYKEKLIVLYSQDIRPDSELDFSYSRLNELLEKYRLKAAISNACRYEKMYATLYRIASSALRLSKFLTPAVQKYTRIIQYSEFSMYYIIDLCVKEFIRIHNHKDIIYLISPSVIELYRYDKKHNSDLLDTLFHYLLCGRNVSDTANVLYMHRNTVLNKIHKISSIIHAPLDNGNVQFTLLMSCFIINYYENYLEEKL</sequence>
<organism evidence="2 3">
    <name type="scientific">Mediterraneibacter gnavus</name>
    <name type="common">Ruminococcus gnavus</name>
    <dbReference type="NCBI Taxonomy" id="33038"/>
    <lineage>
        <taxon>Bacteria</taxon>
        <taxon>Bacillati</taxon>
        <taxon>Bacillota</taxon>
        <taxon>Clostridia</taxon>
        <taxon>Lachnospirales</taxon>
        <taxon>Lachnospiraceae</taxon>
        <taxon>Mediterraneibacter</taxon>
    </lineage>
</organism>
<feature type="domain" description="PucR C-terminal helix-turn-helix" evidence="1">
    <location>
        <begin position="307"/>
        <end position="363"/>
    </location>
</feature>
<evidence type="ECO:0000259" key="1">
    <source>
        <dbReference type="Pfam" id="PF13556"/>
    </source>
</evidence>
<dbReference type="AlphaFoldDB" id="A0A2N5PCF6"/>
<protein>
    <recommendedName>
        <fullName evidence="1">PucR C-terminal helix-turn-helix domain-containing protein</fullName>
    </recommendedName>
</protein>
<gene>
    <name evidence="2" type="ORF">CDL26_08190</name>
</gene>
<dbReference type="InterPro" id="IPR051448">
    <property type="entry name" value="CdaR-like_regulators"/>
</dbReference>
<dbReference type="PANTHER" id="PTHR33744:SF1">
    <property type="entry name" value="DNA-BINDING TRANSCRIPTIONAL ACTIVATOR ADER"/>
    <property type="match status" value="1"/>
</dbReference>
<accession>A0A2N5PCF6</accession>
<proteinExistence type="predicted"/>
<dbReference type="Gene3D" id="1.10.10.2840">
    <property type="entry name" value="PucR C-terminal helix-turn-helix domain"/>
    <property type="match status" value="1"/>
</dbReference>
<dbReference type="RefSeq" id="WP_101870650.1">
    <property type="nucleotide sequence ID" value="NZ_NIHS01000011.1"/>
</dbReference>
<dbReference type="InterPro" id="IPR042070">
    <property type="entry name" value="PucR_C-HTH_sf"/>
</dbReference>
<dbReference type="InterPro" id="IPR025736">
    <property type="entry name" value="PucR_C-HTH_dom"/>
</dbReference>